<evidence type="ECO:0000256" key="5">
    <source>
        <dbReference type="ARBA" id="ARBA00023125"/>
    </source>
</evidence>
<proteinExistence type="inferred from homology"/>
<dbReference type="InterPro" id="IPR010095">
    <property type="entry name" value="Cas12f1-like_TNB"/>
</dbReference>
<feature type="domain" description="Transposase putative helix-turn-helix" evidence="10">
    <location>
        <begin position="1"/>
        <end position="48"/>
    </location>
</feature>
<dbReference type="Pfam" id="PF12323">
    <property type="entry name" value="HTH_OrfB_IS605"/>
    <property type="match status" value="1"/>
</dbReference>
<comment type="similarity">
    <text evidence="1">In the C-terminal section; belongs to the transposase 35 family.</text>
</comment>
<dbReference type="EMBL" id="JAGZMU010000005">
    <property type="protein sequence ID" value="MBS4893720.1"/>
    <property type="molecule type" value="Genomic_DNA"/>
</dbReference>
<evidence type="ECO:0000256" key="4">
    <source>
        <dbReference type="ARBA" id="ARBA00022833"/>
    </source>
</evidence>
<evidence type="ECO:0000259" key="8">
    <source>
        <dbReference type="Pfam" id="PF01385"/>
    </source>
</evidence>
<evidence type="ECO:0000259" key="10">
    <source>
        <dbReference type="Pfam" id="PF12323"/>
    </source>
</evidence>
<feature type="coiled-coil region" evidence="7">
    <location>
        <begin position="212"/>
        <end position="272"/>
    </location>
</feature>
<accession>A0A942WWY2</accession>
<keyword evidence="6" id="KW-0233">DNA recombination</keyword>
<name>A0A942WWY2_VEIPA</name>
<evidence type="ECO:0000313" key="12">
    <source>
        <dbReference type="Proteomes" id="UP000778864"/>
    </source>
</evidence>
<evidence type="ECO:0000256" key="2">
    <source>
        <dbReference type="ARBA" id="ARBA00022578"/>
    </source>
</evidence>
<dbReference type="GO" id="GO:0003677">
    <property type="term" value="F:DNA binding"/>
    <property type="evidence" value="ECO:0007669"/>
    <property type="project" value="UniProtKB-KW"/>
</dbReference>
<protein>
    <submittedName>
        <fullName evidence="11">Transposase</fullName>
    </submittedName>
</protein>
<dbReference type="NCBIfam" id="TIGR01766">
    <property type="entry name" value="IS200/IS605 family accessory protein TnpB-like domain"/>
    <property type="match status" value="1"/>
</dbReference>
<dbReference type="InterPro" id="IPR021027">
    <property type="entry name" value="Transposase_put_HTH"/>
</dbReference>
<evidence type="ECO:0000256" key="3">
    <source>
        <dbReference type="ARBA" id="ARBA00022723"/>
    </source>
</evidence>
<keyword evidence="3" id="KW-0479">Metal-binding</keyword>
<dbReference type="GO" id="GO:0046872">
    <property type="term" value="F:metal ion binding"/>
    <property type="evidence" value="ECO:0007669"/>
    <property type="project" value="UniProtKB-KW"/>
</dbReference>
<sequence length="390" mass="45887">MIAIKSAKVMLIPNNKQKTKLFQYAGASRFAYNWTLARQQENYKNGGKFISDNELRKEFTQLKKTKEFAWLNSISNNVTKQAIKDACDSYKRFFKGQSKFPRFKSKKKNRPSFYQDNIKIKFSETHVKLEGFANSKKKNKQKINWIRLAEKNRIPTNCKYSNPRITFDGLNWFISVGIECDNNLEALTNDGIGIDLGIKDLAICSDGKVYKNINKTNKIRKIKKKRRRLQRQISRKYELNKEGRSYKKTSNIKKLEKQLLKVNHRLTNIRNNYLHQTTTKIVGRKPMFIVLENLNVVGMMKNRHLSKAIQEQCFYEFYRQIQYKCLWNNIKFIEADKWFPSSKTCSECGSIKKQLKLSEREYVCEECGCVIDRDLNASINLMKYGMQSIT</sequence>
<dbReference type="Pfam" id="PF01385">
    <property type="entry name" value="OrfB_IS605"/>
    <property type="match status" value="1"/>
</dbReference>
<evidence type="ECO:0000259" key="9">
    <source>
        <dbReference type="Pfam" id="PF07282"/>
    </source>
</evidence>
<evidence type="ECO:0000256" key="1">
    <source>
        <dbReference type="ARBA" id="ARBA00008761"/>
    </source>
</evidence>
<organism evidence="11 12">
    <name type="scientific">Veillonella parvula</name>
    <name type="common">Staphylococcus parvulus</name>
    <dbReference type="NCBI Taxonomy" id="29466"/>
    <lineage>
        <taxon>Bacteria</taxon>
        <taxon>Bacillati</taxon>
        <taxon>Bacillota</taxon>
        <taxon>Negativicutes</taxon>
        <taxon>Veillonellales</taxon>
        <taxon>Veillonellaceae</taxon>
        <taxon>Veillonella</taxon>
    </lineage>
</organism>
<dbReference type="Proteomes" id="UP000778864">
    <property type="component" value="Unassembled WGS sequence"/>
</dbReference>
<feature type="domain" description="Cas12f1-like TNB" evidence="9">
    <location>
        <begin position="314"/>
        <end position="381"/>
    </location>
</feature>
<keyword evidence="2" id="KW-0815">Transposition</keyword>
<dbReference type="GO" id="GO:0006310">
    <property type="term" value="P:DNA recombination"/>
    <property type="evidence" value="ECO:0007669"/>
    <property type="project" value="UniProtKB-KW"/>
</dbReference>
<dbReference type="GO" id="GO:0032196">
    <property type="term" value="P:transposition"/>
    <property type="evidence" value="ECO:0007669"/>
    <property type="project" value="UniProtKB-KW"/>
</dbReference>
<reference evidence="11" key="1">
    <citation type="submission" date="2021-02" db="EMBL/GenBank/DDBJ databases">
        <title>Infant gut strain persistence is associated with maternal origin, phylogeny, and functional potential including surface adhesion and iron acquisition.</title>
        <authorList>
            <person name="Lou Y.C."/>
        </authorList>
    </citation>
    <scope>NUCLEOTIDE SEQUENCE</scope>
    <source>
        <strain evidence="11">L3_108_031G1_dasL3_108_031G1_concoct_20</strain>
    </source>
</reference>
<evidence type="ECO:0000313" key="11">
    <source>
        <dbReference type="EMBL" id="MBS4893720.1"/>
    </source>
</evidence>
<dbReference type="AlphaFoldDB" id="A0A942WWY2"/>
<dbReference type="SUPFAM" id="SSF57783">
    <property type="entry name" value="Zinc beta-ribbon"/>
    <property type="match status" value="1"/>
</dbReference>
<evidence type="ECO:0000256" key="6">
    <source>
        <dbReference type="ARBA" id="ARBA00023172"/>
    </source>
</evidence>
<feature type="domain" description="Probable transposase IS891/IS1136/IS1341" evidence="8">
    <location>
        <begin position="186"/>
        <end position="303"/>
    </location>
</feature>
<keyword evidence="7" id="KW-0175">Coiled coil</keyword>
<gene>
    <name evidence="11" type="ORF">KHZ90_08095</name>
</gene>
<dbReference type="InterPro" id="IPR001959">
    <property type="entry name" value="Transposase"/>
</dbReference>
<comment type="caution">
    <text evidence="11">The sequence shown here is derived from an EMBL/GenBank/DDBJ whole genome shotgun (WGS) entry which is preliminary data.</text>
</comment>
<dbReference type="Pfam" id="PF07282">
    <property type="entry name" value="Cas12f1-like_TNB"/>
    <property type="match status" value="1"/>
</dbReference>
<keyword evidence="4" id="KW-0862">Zinc</keyword>
<dbReference type="NCBIfam" id="NF040570">
    <property type="entry name" value="guided_TnpB"/>
    <property type="match status" value="1"/>
</dbReference>
<evidence type="ECO:0000256" key="7">
    <source>
        <dbReference type="SAM" id="Coils"/>
    </source>
</evidence>
<keyword evidence="5" id="KW-0238">DNA-binding</keyword>